<sequence>MPSSIIKTSTSLKELSPAATLLVMLSLPSFDALRDICDTPDLHLPSRLLRENLRTVALSIAQNESGPEIWSDMYTLITARTRDLGPPVAGGEVEFGVEEVQIFEETLDALEEWHGIIAPLIISQQQQQQQQQQTRSKSKQARRVLKLSGATPTPTEFIPIYKALLRYWTILIACVPEACFTDHAITWYSGGWREYSSRLAMYAGGSHSVMMEHYLSNFGYVEWAFEVFKGADKDEIRAVWEIGELCAKIGLRHLDEIVETIQISAPGVVESSEAEFLIMEIANMHLKHMARMLGVEVGCEE</sequence>
<proteinExistence type="predicted"/>
<dbReference type="OrthoDB" id="5400595at2759"/>
<keyword evidence="2" id="KW-1185">Reference proteome</keyword>
<protein>
    <submittedName>
        <fullName evidence="1">Uncharacterized protein</fullName>
    </submittedName>
</protein>
<dbReference type="Proteomes" id="UP000244722">
    <property type="component" value="Unassembled WGS sequence"/>
</dbReference>
<gene>
    <name evidence="1" type="ORF">B9Z19DRAFT_1061559</name>
</gene>
<accession>A0A2T7A553</accession>
<reference evidence="1 2" key="1">
    <citation type="submission" date="2017-04" db="EMBL/GenBank/DDBJ databases">
        <title>Draft genome sequence of Tuber borchii Vittad., a whitish edible truffle.</title>
        <authorList>
            <consortium name="DOE Joint Genome Institute"/>
            <person name="Murat C."/>
            <person name="Kuo A."/>
            <person name="Barry K.W."/>
            <person name="Clum A."/>
            <person name="Dockter R.B."/>
            <person name="Fauchery L."/>
            <person name="Iotti M."/>
            <person name="Kohler A."/>
            <person name="Labutti K."/>
            <person name="Lindquist E.A."/>
            <person name="Lipzen A."/>
            <person name="Ohm R.A."/>
            <person name="Wang M."/>
            <person name="Grigoriev I.V."/>
            <person name="Zambonelli A."/>
            <person name="Martin F.M."/>
        </authorList>
    </citation>
    <scope>NUCLEOTIDE SEQUENCE [LARGE SCALE GENOMIC DNA]</scope>
    <source>
        <strain evidence="1 2">Tbo3840</strain>
    </source>
</reference>
<evidence type="ECO:0000313" key="1">
    <source>
        <dbReference type="EMBL" id="PUU82795.1"/>
    </source>
</evidence>
<dbReference type="EMBL" id="NESQ01000022">
    <property type="protein sequence ID" value="PUU82795.1"/>
    <property type="molecule type" value="Genomic_DNA"/>
</dbReference>
<comment type="caution">
    <text evidence="1">The sequence shown here is derived from an EMBL/GenBank/DDBJ whole genome shotgun (WGS) entry which is preliminary data.</text>
</comment>
<dbReference type="AlphaFoldDB" id="A0A2T7A553"/>
<evidence type="ECO:0000313" key="2">
    <source>
        <dbReference type="Proteomes" id="UP000244722"/>
    </source>
</evidence>
<name>A0A2T7A553_TUBBO</name>
<organism evidence="1 2">
    <name type="scientific">Tuber borchii</name>
    <name type="common">White truffle</name>
    <dbReference type="NCBI Taxonomy" id="42251"/>
    <lineage>
        <taxon>Eukaryota</taxon>
        <taxon>Fungi</taxon>
        <taxon>Dikarya</taxon>
        <taxon>Ascomycota</taxon>
        <taxon>Pezizomycotina</taxon>
        <taxon>Pezizomycetes</taxon>
        <taxon>Pezizales</taxon>
        <taxon>Tuberaceae</taxon>
        <taxon>Tuber</taxon>
    </lineage>
</organism>